<feature type="domain" description="PE cleavage protein A C-terminal" evidence="1">
    <location>
        <begin position="2"/>
        <end position="255"/>
    </location>
</feature>
<protein>
    <submittedName>
        <fullName evidence="2">PE family protein</fullName>
    </submittedName>
</protein>
<organism evidence="2 3">
    <name type="scientific">Mycobacterium ulcerans str. Harvey</name>
    <dbReference type="NCBI Taxonomy" id="1299332"/>
    <lineage>
        <taxon>Bacteria</taxon>
        <taxon>Bacillati</taxon>
        <taxon>Actinomycetota</taxon>
        <taxon>Actinomycetes</taxon>
        <taxon>Mycobacteriales</taxon>
        <taxon>Mycobacteriaceae</taxon>
        <taxon>Mycobacterium</taxon>
        <taxon>Mycobacterium ulcerans group</taxon>
    </lineage>
</organism>
<keyword evidence="3" id="KW-1185">Reference proteome</keyword>
<sequence>MLVDTESRGLVIPFWAVGFQNLGWPTGIGIACYASGLDFVTIGFNTTVDFGNGAVSAPTPIEVAVLPFPTTLNSLLIIALSPVLQPVFGVGMFGLAHDTLGVGPNAGGPGISSPTTALPGQLDEGVLVNAPQGELQFGANSLPSGIAVPGAPIIPLLVQVNGGPLQPITAVIDSGGVDGTISSSVLGTGQVSGTVPAGTTISVYTSDGSTLLYSYTTTATNGPTVTSGTSMNTGYLPFGQQAIYISNSPSGVGTTIFHN</sequence>
<dbReference type="EMBL" id="JAOL01000064">
    <property type="protein sequence ID" value="EUA93223.1"/>
    <property type="molecule type" value="Genomic_DNA"/>
</dbReference>
<dbReference type="InterPro" id="IPR048054">
    <property type="entry name" value="PecA_C"/>
</dbReference>
<evidence type="ECO:0000259" key="1">
    <source>
        <dbReference type="Pfam" id="PF20729"/>
    </source>
</evidence>
<comment type="caution">
    <text evidence="2">The sequence shown here is derived from an EMBL/GenBank/DDBJ whole genome shotgun (WGS) entry which is preliminary data.</text>
</comment>
<evidence type="ECO:0000313" key="3">
    <source>
        <dbReference type="Proteomes" id="UP000020681"/>
    </source>
</evidence>
<accession>A0ABP3AQ48</accession>
<proteinExistence type="predicted"/>
<reference evidence="2 3" key="1">
    <citation type="submission" date="2014-01" db="EMBL/GenBank/DDBJ databases">
        <authorList>
            <person name="Dobos K."/>
            <person name="Lenaerts A."/>
            <person name="Ordway D."/>
            <person name="DeGroote M.A."/>
            <person name="Parker T."/>
            <person name="Sizemore C."/>
            <person name="Tallon L.J."/>
            <person name="Sadzewicz L.K."/>
            <person name="Sengamalay N."/>
            <person name="Fraser C.M."/>
            <person name="Hine E."/>
            <person name="Shefchek K.A."/>
            <person name="Das S.P."/>
            <person name="Tettelin H."/>
        </authorList>
    </citation>
    <scope>NUCLEOTIDE SEQUENCE [LARGE SCALE GENOMIC DNA]</scope>
    <source>
        <strain evidence="2 3">Harvey</strain>
    </source>
</reference>
<evidence type="ECO:0000313" key="2">
    <source>
        <dbReference type="EMBL" id="EUA93223.1"/>
    </source>
</evidence>
<gene>
    <name evidence="2" type="ORF">I551_0328</name>
</gene>
<dbReference type="Gene3D" id="2.40.70.10">
    <property type="entry name" value="Acid Proteases"/>
    <property type="match status" value="1"/>
</dbReference>
<dbReference type="Pfam" id="PF20729">
    <property type="entry name" value="PE-PGRS_C"/>
    <property type="match status" value="1"/>
</dbReference>
<dbReference type="InterPro" id="IPR021109">
    <property type="entry name" value="Peptidase_aspartic_dom_sf"/>
</dbReference>
<name>A0ABP3AQ48_MYCUL</name>
<dbReference type="Proteomes" id="UP000020681">
    <property type="component" value="Unassembled WGS sequence"/>
</dbReference>
<dbReference type="NCBIfam" id="NF038019">
    <property type="entry name" value="PE_process_PecA"/>
    <property type="match status" value="1"/>
</dbReference>